<dbReference type="EMBL" id="CAXAJV020001300">
    <property type="protein sequence ID" value="CAL7950333.1"/>
    <property type="molecule type" value="Genomic_DNA"/>
</dbReference>
<sequence length="147" mass="17340">MKQKKGSPPRGMRFVRKKIEEKKREKKKEKQIQIYKNRTKISRTFEASEQAAPSFYANRKFAEKISRPLRIERTLDPSQTAPIFPFFSSRLAIPLINEILYAFITFVVPLWIKPKSFEPVPRFTAEGDTSKLRKKKKRNKRKAIESP</sequence>
<protein>
    <submittedName>
        <fullName evidence="2">Uncharacterized protein</fullName>
    </submittedName>
</protein>
<feature type="compositionally biased region" description="Basic and acidic residues" evidence="1">
    <location>
        <begin position="17"/>
        <end position="31"/>
    </location>
</feature>
<feature type="compositionally biased region" description="Basic residues" evidence="1">
    <location>
        <begin position="132"/>
        <end position="141"/>
    </location>
</feature>
<evidence type="ECO:0000256" key="1">
    <source>
        <dbReference type="SAM" id="MobiDB-lite"/>
    </source>
</evidence>
<feature type="region of interest" description="Disordered" evidence="1">
    <location>
        <begin position="1"/>
        <end position="31"/>
    </location>
</feature>
<comment type="caution">
    <text evidence="2">The sequence shown here is derived from an EMBL/GenBank/DDBJ whole genome shotgun (WGS) entry which is preliminary data.</text>
</comment>
<proteinExistence type="predicted"/>
<name>A0ABP1PCS1_XYLVO</name>
<keyword evidence="3" id="KW-1185">Reference proteome</keyword>
<feature type="region of interest" description="Disordered" evidence="1">
    <location>
        <begin position="120"/>
        <end position="147"/>
    </location>
</feature>
<dbReference type="Proteomes" id="UP001642520">
    <property type="component" value="Unassembled WGS sequence"/>
</dbReference>
<accession>A0ABP1PCS1</accession>
<organism evidence="2 3">
    <name type="scientific">Xylocopa violacea</name>
    <name type="common">Violet carpenter bee</name>
    <name type="synonym">Apis violacea</name>
    <dbReference type="NCBI Taxonomy" id="135666"/>
    <lineage>
        <taxon>Eukaryota</taxon>
        <taxon>Metazoa</taxon>
        <taxon>Ecdysozoa</taxon>
        <taxon>Arthropoda</taxon>
        <taxon>Hexapoda</taxon>
        <taxon>Insecta</taxon>
        <taxon>Pterygota</taxon>
        <taxon>Neoptera</taxon>
        <taxon>Endopterygota</taxon>
        <taxon>Hymenoptera</taxon>
        <taxon>Apocrita</taxon>
        <taxon>Aculeata</taxon>
        <taxon>Apoidea</taxon>
        <taxon>Anthophila</taxon>
        <taxon>Apidae</taxon>
        <taxon>Xylocopa</taxon>
        <taxon>Xylocopa</taxon>
    </lineage>
</organism>
<evidence type="ECO:0000313" key="3">
    <source>
        <dbReference type="Proteomes" id="UP001642520"/>
    </source>
</evidence>
<gene>
    <name evidence="2" type="ORF">XYLVIOL_LOCUS9894</name>
</gene>
<evidence type="ECO:0000313" key="2">
    <source>
        <dbReference type="EMBL" id="CAL7950333.1"/>
    </source>
</evidence>
<reference evidence="2 3" key="1">
    <citation type="submission" date="2024-08" db="EMBL/GenBank/DDBJ databases">
        <authorList>
            <person name="Will J Nash"/>
            <person name="Angela Man"/>
            <person name="Seanna McTaggart"/>
            <person name="Kendall Baker"/>
            <person name="Tom Barker"/>
            <person name="Leah Catchpole"/>
            <person name="Alex Durrant"/>
            <person name="Karim Gharbi"/>
            <person name="Naomi Irish"/>
            <person name="Gemy Kaithakottil"/>
            <person name="Debby Ku"/>
            <person name="Aaliyah Providence"/>
            <person name="Felix Shaw"/>
            <person name="David Swarbreck"/>
            <person name="Chris Watkins"/>
            <person name="Ann M. McCartney"/>
            <person name="Giulio Formenti"/>
            <person name="Alice Mouton"/>
            <person name="Noel Vella"/>
            <person name="Bjorn M von Reumont"/>
            <person name="Adriana Vella"/>
            <person name="Wilfried Haerty"/>
        </authorList>
    </citation>
    <scope>NUCLEOTIDE SEQUENCE [LARGE SCALE GENOMIC DNA]</scope>
</reference>